<gene>
    <name evidence="1" type="ORF">KME25_21255</name>
</gene>
<comment type="caution">
    <text evidence="1">The sequence shown here is derived from an EMBL/GenBank/DDBJ whole genome shotgun (WGS) entry which is preliminary data.</text>
</comment>
<reference evidence="1" key="2">
    <citation type="journal article" date="2022" name="Microbiol. Resour. Announc.">
        <title>Metagenome Sequencing to Explore Phylogenomics of Terrestrial Cyanobacteria.</title>
        <authorList>
            <person name="Ward R.D."/>
            <person name="Stajich J.E."/>
            <person name="Johansen J.R."/>
            <person name="Huntemann M."/>
            <person name="Clum A."/>
            <person name="Foster B."/>
            <person name="Foster B."/>
            <person name="Roux S."/>
            <person name="Palaniappan K."/>
            <person name="Varghese N."/>
            <person name="Mukherjee S."/>
            <person name="Reddy T.B.K."/>
            <person name="Daum C."/>
            <person name="Copeland A."/>
            <person name="Chen I.A."/>
            <person name="Ivanova N.N."/>
            <person name="Kyrpides N.C."/>
            <person name="Shapiro N."/>
            <person name="Eloe-Fadrosh E.A."/>
            <person name="Pietrasiak N."/>
        </authorList>
    </citation>
    <scope>NUCLEOTIDE SEQUENCE</scope>
    <source>
        <strain evidence="1">CPER-KK1</strain>
    </source>
</reference>
<sequence length="83" mass="9155">MQAFFPSTLEPPIFCLLALLGDAATQTGTRLRGFKPSQNVESAQADLECNSPRIEPKISTLNEVGWGVLIQIPPELVLAQRYR</sequence>
<dbReference type="EMBL" id="JAHHIF010000032">
    <property type="protein sequence ID" value="MBW4546946.1"/>
    <property type="molecule type" value="Genomic_DNA"/>
</dbReference>
<reference evidence="1" key="1">
    <citation type="submission" date="2021-05" db="EMBL/GenBank/DDBJ databases">
        <authorList>
            <person name="Pietrasiak N."/>
            <person name="Ward R."/>
            <person name="Stajich J.E."/>
            <person name="Kurbessoian T."/>
        </authorList>
    </citation>
    <scope>NUCLEOTIDE SEQUENCE</scope>
    <source>
        <strain evidence="1">CPER-KK1</strain>
    </source>
</reference>
<protein>
    <submittedName>
        <fullName evidence="1">Uncharacterized protein</fullName>
    </submittedName>
</protein>
<dbReference type="AlphaFoldDB" id="A0A951UCS6"/>
<evidence type="ECO:0000313" key="1">
    <source>
        <dbReference type="EMBL" id="MBW4546946.1"/>
    </source>
</evidence>
<evidence type="ECO:0000313" key="2">
    <source>
        <dbReference type="Proteomes" id="UP000753908"/>
    </source>
</evidence>
<proteinExistence type="predicted"/>
<dbReference type="Proteomes" id="UP000753908">
    <property type="component" value="Unassembled WGS sequence"/>
</dbReference>
<organism evidence="1 2">
    <name type="scientific">Symplocastrum torsivum CPER-KK1</name>
    <dbReference type="NCBI Taxonomy" id="450513"/>
    <lineage>
        <taxon>Bacteria</taxon>
        <taxon>Bacillati</taxon>
        <taxon>Cyanobacteriota</taxon>
        <taxon>Cyanophyceae</taxon>
        <taxon>Oscillatoriophycideae</taxon>
        <taxon>Oscillatoriales</taxon>
        <taxon>Microcoleaceae</taxon>
        <taxon>Symplocastrum</taxon>
    </lineage>
</organism>
<name>A0A951UCS6_9CYAN</name>
<accession>A0A951UCS6</accession>